<protein>
    <recommendedName>
        <fullName evidence="3">G domain-containing protein</fullName>
    </recommendedName>
</protein>
<evidence type="ECO:0008006" key="3">
    <source>
        <dbReference type="Google" id="ProtNLM"/>
    </source>
</evidence>
<reference evidence="1 2" key="1">
    <citation type="journal article" date="2019" name="Nat. Ecol. Evol.">
        <title>Megaphylogeny resolves global patterns of mushroom evolution.</title>
        <authorList>
            <person name="Varga T."/>
            <person name="Krizsan K."/>
            <person name="Foldi C."/>
            <person name="Dima B."/>
            <person name="Sanchez-Garcia M."/>
            <person name="Sanchez-Ramirez S."/>
            <person name="Szollosi G.J."/>
            <person name="Szarkandi J.G."/>
            <person name="Papp V."/>
            <person name="Albert L."/>
            <person name="Andreopoulos W."/>
            <person name="Angelini C."/>
            <person name="Antonin V."/>
            <person name="Barry K.W."/>
            <person name="Bougher N.L."/>
            <person name="Buchanan P."/>
            <person name="Buyck B."/>
            <person name="Bense V."/>
            <person name="Catcheside P."/>
            <person name="Chovatia M."/>
            <person name="Cooper J."/>
            <person name="Damon W."/>
            <person name="Desjardin D."/>
            <person name="Finy P."/>
            <person name="Geml J."/>
            <person name="Haridas S."/>
            <person name="Hughes K."/>
            <person name="Justo A."/>
            <person name="Karasinski D."/>
            <person name="Kautmanova I."/>
            <person name="Kiss B."/>
            <person name="Kocsube S."/>
            <person name="Kotiranta H."/>
            <person name="LaButti K.M."/>
            <person name="Lechner B.E."/>
            <person name="Liimatainen K."/>
            <person name="Lipzen A."/>
            <person name="Lukacs Z."/>
            <person name="Mihaltcheva S."/>
            <person name="Morgado L.N."/>
            <person name="Niskanen T."/>
            <person name="Noordeloos M.E."/>
            <person name="Ohm R.A."/>
            <person name="Ortiz-Santana B."/>
            <person name="Ovrebo C."/>
            <person name="Racz N."/>
            <person name="Riley R."/>
            <person name="Savchenko A."/>
            <person name="Shiryaev A."/>
            <person name="Soop K."/>
            <person name="Spirin V."/>
            <person name="Szebenyi C."/>
            <person name="Tomsovsky M."/>
            <person name="Tulloss R.E."/>
            <person name="Uehling J."/>
            <person name="Grigoriev I.V."/>
            <person name="Vagvolgyi C."/>
            <person name="Papp T."/>
            <person name="Martin F.M."/>
            <person name="Miettinen O."/>
            <person name="Hibbett D.S."/>
            <person name="Nagy L.G."/>
        </authorList>
    </citation>
    <scope>NUCLEOTIDE SEQUENCE [LARGE SCALE GENOMIC DNA]</scope>
    <source>
        <strain evidence="1 2">CBS 121175</strain>
    </source>
</reference>
<keyword evidence="2" id="KW-1185">Reference proteome</keyword>
<accession>A0A5C3KFQ3</accession>
<proteinExistence type="predicted"/>
<dbReference type="OrthoDB" id="2846732at2759"/>
<organism evidence="1 2">
    <name type="scientific">Coprinopsis marcescibilis</name>
    <name type="common">Agaric fungus</name>
    <name type="synonym">Psathyrella marcescibilis</name>
    <dbReference type="NCBI Taxonomy" id="230819"/>
    <lineage>
        <taxon>Eukaryota</taxon>
        <taxon>Fungi</taxon>
        <taxon>Dikarya</taxon>
        <taxon>Basidiomycota</taxon>
        <taxon>Agaricomycotina</taxon>
        <taxon>Agaricomycetes</taxon>
        <taxon>Agaricomycetidae</taxon>
        <taxon>Agaricales</taxon>
        <taxon>Agaricineae</taxon>
        <taxon>Psathyrellaceae</taxon>
        <taxon>Coprinopsis</taxon>
    </lineage>
</organism>
<dbReference type="AlphaFoldDB" id="A0A5C3KFQ3"/>
<name>A0A5C3KFQ3_COPMA</name>
<evidence type="ECO:0000313" key="1">
    <source>
        <dbReference type="EMBL" id="TFK18900.1"/>
    </source>
</evidence>
<dbReference type="STRING" id="230819.A0A5C3KFQ3"/>
<dbReference type="Gene3D" id="3.40.50.300">
    <property type="entry name" value="P-loop containing nucleotide triphosphate hydrolases"/>
    <property type="match status" value="1"/>
</dbReference>
<dbReference type="SUPFAM" id="SSF52540">
    <property type="entry name" value="P-loop containing nucleoside triphosphate hydrolases"/>
    <property type="match status" value="1"/>
</dbReference>
<dbReference type="InterPro" id="IPR027417">
    <property type="entry name" value="P-loop_NTPase"/>
</dbReference>
<dbReference type="Proteomes" id="UP000307440">
    <property type="component" value="Unassembled WGS sequence"/>
</dbReference>
<dbReference type="EMBL" id="ML210371">
    <property type="protein sequence ID" value="TFK18900.1"/>
    <property type="molecule type" value="Genomic_DNA"/>
</dbReference>
<gene>
    <name evidence="1" type="ORF">FA15DRAFT_674932</name>
</gene>
<evidence type="ECO:0000313" key="2">
    <source>
        <dbReference type="Proteomes" id="UP000307440"/>
    </source>
</evidence>
<sequence length="260" mass="29594">MVFSVFRSFRDRIKRWWSGNKDVAAGRPETEKDPVSSTEKPEIQSVNICEDDIIILVMGPPGCGKSSLINLLRPENPAEVSGSIKVSKKPPTAHRVTLPGDPIYQSKPGRLFLVEAPNFDPFDGELQDRKTFQPLRKWLSTRGVIRAGGILYLNEITANRWESRENECCAILEPIFKEFLGNDFASRLVMVTTMWNDNKMEEDRKTEHEKGRQMHWKAILAQGSHLMRVGDTSQEAIDIVNKILEQHNRGTIREVELASH</sequence>